<sequence>MSNRTAAVNQETWNDIVKFYYEDEFFFGKHWQSLAPLRHLVKKIAASERAKKFRAGQSMFTLCISTTPYHGLKEKDPFVCVDVLRSIKDEAPGFEIAYWSDLQCATEKHVCSEENALEVLDQVLDKLWRATEAST</sequence>
<comment type="caution">
    <text evidence="1">The sequence shown here is derived from an EMBL/GenBank/DDBJ whole genome shotgun (WGS) entry which is preliminary data.</text>
</comment>
<proteinExistence type="predicted"/>
<reference evidence="1" key="1">
    <citation type="journal article" date="2020" name="mSystems">
        <title>Genome- and Community-Level Interaction Insights into Carbon Utilization and Element Cycling Functions of Hydrothermarchaeota in Hydrothermal Sediment.</title>
        <authorList>
            <person name="Zhou Z."/>
            <person name="Liu Y."/>
            <person name="Xu W."/>
            <person name="Pan J."/>
            <person name="Luo Z.H."/>
            <person name="Li M."/>
        </authorList>
    </citation>
    <scope>NUCLEOTIDE SEQUENCE [LARGE SCALE GENOMIC DNA]</scope>
    <source>
        <strain evidence="1">SpSt-418</strain>
    </source>
</reference>
<dbReference type="EMBL" id="DSRU01000013">
    <property type="protein sequence ID" value="HFM96307.1"/>
    <property type="molecule type" value="Genomic_DNA"/>
</dbReference>
<name>A0A7C3KC55_9CYAN</name>
<dbReference type="AlphaFoldDB" id="A0A7C3KC55"/>
<protein>
    <submittedName>
        <fullName evidence="1">Uncharacterized protein</fullName>
    </submittedName>
</protein>
<organism evidence="1">
    <name type="scientific">Oscillatoriales cyanobacterium SpSt-418</name>
    <dbReference type="NCBI Taxonomy" id="2282169"/>
    <lineage>
        <taxon>Bacteria</taxon>
        <taxon>Bacillati</taxon>
        <taxon>Cyanobacteriota</taxon>
        <taxon>Cyanophyceae</taxon>
        <taxon>Oscillatoriophycideae</taxon>
        <taxon>Oscillatoriales</taxon>
    </lineage>
</organism>
<accession>A0A7C3KC55</accession>
<evidence type="ECO:0000313" key="1">
    <source>
        <dbReference type="EMBL" id="HFM96307.1"/>
    </source>
</evidence>
<gene>
    <name evidence="1" type="ORF">ENR64_00790</name>
</gene>